<name>A0A916X4J2_9SPHN</name>
<accession>A0A916X4J2</accession>
<proteinExistence type="predicted"/>
<dbReference type="PANTHER" id="PTHR11820:SF114">
    <property type="entry name" value="4-HYDROXYPHENYLACETATE CATABOLISM PROTEIN"/>
    <property type="match status" value="1"/>
</dbReference>
<dbReference type="RefSeq" id="WP_188771063.1">
    <property type="nucleotide sequence ID" value="NZ_BMHK01000011.1"/>
</dbReference>
<dbReference type="GO" id="GO:0016853">
    <property type="term" value="F:isomerase activity"/>
    <property type="evidence" value="ECO:0007669"/>
    <property type="project" value="UniProtKB-KW"/>
</dbReference>
<dbReference type="GO" id="GO:0046872">
    <property type="term" value="F:metal ion binding"/>
    <property type="evidence" value="ECO:0007669"/>
    <property type="project" value="UniProtKB-KW"/>
</dbReference>
<dbReference type="InterPro" id="IPR036663">
    <property type="entry name" value="Fumarylacetoacetase_C_sf"/>
</dbReference>
<evidence type="ECO:0000256" key="1">
    <source>
        <dbReference type="ARBA" id="ARBA00022723"/>
    </source>
</evidence>
<gene>
    <name evidence="3" type="ORF">GCM10011494_20070</name>
</gene>
<keyword evidence="4" id="KW-1185">Reference proteome</keyword>
<protein>
    <submittedName>
        <fullName evidence="3">2-hydroxyhepta-2,4-diene-1,7-dioate isomerase</fullName>
    </submittedName>
</protein>
<sequence length="205" mass="21219">MTIAGNIYGVVLNDAPEREALAAQFDDKPYAKPPVAPVVYMKPLASIAHGPVAVPDGGLTAATTLAVLIARDTRGVSADEANNCIGAVALALDLSVTSDSYYRPAVAQKNADDRLALGGFTDLRVPPSIRLLADGTCIHEWSLDRLVRPVATLIADLGAFMTLKAGDVLLVGLPGDAPTVTGGAILRVEADGIPPLEVAMREIAA</sequence>
<dbReference type="Proteomes" id="UP000608154">
    <property type="component" value="Unassembled WGS sequence"/>
</dbReference>
<dbReference type="PANTHER" id="PTHR11820">
    <property type="entry name" value="ACYLPYRUVASE"/>
    <property type="match status" value="1"/>
</dbReference>
<keyword evidence="3" id="KW-0413">Isomerase</keyword>
<reference evidence="3" key="2">
    <citation type="submission" date="2020-09" db="EMBL/GenBank/DDBJ databases">
        <authorList>
            <person name="Sun Q."/>
            <person name="Zhou Y."/>
        </authorList>
    </citation>
    <scope>NUCLEOTIDE SEQUENCE</scope>
    <source>
        <strain evidence="3">CGMCC 1.15095</strain>
    </source>
</reference>
<organism evidence="3 4">
    <name type="scientific">Novosphingobium endophyticum</name>
    <dbReference type="NCBI Taxonomy" id="1955250"/>
    <lineage>
        <taxon>Bacteria</taxon>
        <taxon>Pseudomonadati</taxon>
        <taxon>Pseudomonadota</taxon>
        <taxon>Alphaproteobacteria</taxon>
        <taxon>Sphingomonadales</taxon>
        <taxon>Sphingomonadaceae</taxon>
        <taxon>Novosphingobium</taxon>
    </lineage>
</organism>
<comment type="caution">
    <text evidence="3">The sequence shown here is derived from an EMBL/GenBank/DDBJ whole genome shotgun (WGS) entry which is preliminary data.</text>
</comment>
<dbReference type="Pfam" id="PF01557">
    <property type="entry name" value="FAA_hydrolase"/>
    <property type="match status" value="1"/>
</dbReference>
<evidence type="ECO:0000313" key="3">
    <source>
        <dbReference type="EMBL" id="GGC01471.1"/>
    </source>
</evidence>
<dbReference type="SUPFAM" id="SSF56529">
    <property type="entry name" value="FAH"/>
    <property type="match status" value="1"/>
</dbReference>
<dbReference type="AlphaFoldDB" id="A0A916X4J2"/>
<dbReference type="InterPro" id="IPR011234">
    <property type="entry name" value="Fumarylacetoacetase-like_C"/>
</dbReference>
<keyword evidence="1" id="KW-0479">Metal-binding</keyword>
<feature type="domain" description="Fumarylacetoacetase-like C-terminal" evidence="2">
    <location>
        <begin position="7"/>
        <end position="197"/>
    </location>
</feature>
<dbReference type="Gene3D" id="3.90.850.10">
    <property type="entry name" value="Fumarylacetoacetase-like, C-terminal domain"/>
    <property type="match status" value="1"/>
</dbReference>
<evidence type="ECO:0000313" key="4">
    <source>
        <dbReference type="Proteomes" id="UP000608154"/>
    </source>
</evidence>
<reference evidence="3" key="1">
    <citation type="journal article" date="2014" name="Int. J. Syst. Evol. Microbiol.">
        <title>Complete genome sequence of Corynebacterium casei LMG S-19264T (=DSM 44701T), isolated from a smear-ripened cheese.</title>
        <authorList>
            <consortium name="US DOE Joint Genome Institute (JGI-PGF)"/>
            <person name="Walter F."/>
            <person name="Albersmeier A."/>
            <person name="Kalinowski J."/>
            <person name="Ruckert C."/>
        </authorList>
    </citation>
    <scope>NUCLEOTIDE SEQUENCE</scope>
    <source>
        <strain evidence="3">CGMCC 1.15095</strain>
    </source>
</reference>
<evidence type="ECO:0000259" key="2">
    <source>
        <dbReference type="Pfam" id="PF01557"/>
    </source>
</evidence>
<dbReference type="EMBL" id="BMHK01000011">
    <property type="protein sequence ID" value="GGC01471.1"/>
    <property type="molecule type" value="Genomic_DNA"/>
</dbReference>